<protein>
    <recommendedName>
        <fullName evidence="6">Dysbindin</fullName>
    </recommendedName>
</protein>
<keyword evidence="5" id="KW-1185">Reference proteome</keyword>
<feature type="coiled-coil region" evidence="2">
    <location>
        <begin position="116"/>
        <end position="143"/>
    </location>
</feature>
<comment type="caution">
    <text evidence="4">The sequence shown here is derived from an EMBL/GenBank/DDBJ whole genome shotgun (WGS) entry which is preliminary data.</text>
</comment>
<keyword evidence="2" id="KW-0175">Coiled coil</keyword>
<dbReference type="PANTHER" id="PTHR16294">
    <property type="entry name" value="DYSTROBREVIN BINDING PROTEIN 1 DYSBINDIN"/>
    <property type="match status" value="1"/>
</dbReference>
<proteinExistence type="inferred from homology"/>
<comment type="similarity">
    <text evidence="1">Belongs to the dysbindin family.</text>
</comment>
<name>A0AAV2AAL9_9ARAC</name>
<organism evidence="4 5">
    <name type="scientific">Larinioides sclopetarius</name>
    <dbReference type="NCBI Taxonomy" id="280406"/>
    <lineage>
        <taxon>Eukaryota</taxon>
        <taxon>Metazoa</taxon>
        <taxon>Ecdysozoa</taxon>
        <taxon>Arthropoda</taxon>
        <taxon>Chelicerata</taxon>
        <taxon>Arachnida</taxon>
        <taxon>Araneae</taxon>
        <taxon>Araneomorphae</taxon>
        <taxon>Entelegynae</taxon>
        <taxon>Araneoidea</taxon>
        <taxon>Araneidae</taxon>
        <taxon>Larinioides</taxon>
    </lineage>
</organism>
<evidence type="ECO:0000313" key="4">
    <source>
        <dbReference type="EMBL" id="CAL1281004.1"/>
    </source>
</evidence>
<dbReference type="AlphaFoldDB" id="A0AAV2AAL9"/>
<evidence type="ECO:0000313" key="5">
    <source>
        <dbReference type="Proteomes" id="UP001497382"/>
    </source>
</evidence>
<gene>
    <name evidence="4" type="ORF">LARSCL_LOCUS11309</name>
</gene>
<evidence type="ECO:0008006" key="6">
    <source>
        <dbReference type="Google" id="ProtNLM"/>
    </source>
</evidence>
<feature type="region of interest" description="Disordered" evidence="3">
    <location>
        <begin position="240"/>
        <end position="285"/>
    </location>
</feature>
<sequence>MLENLRDKILNVQYDLSASFRNLATGDAQLSRAKRHNFKGVSPNAGANLLHYYQQQWEELHENDAANAKKAEEVDALIGNLHGYCVEHLSFIKQLNIQLAALPQLQTGIMDLMGKIGELEGLFEEVEDALVNLEDVIETQELQERQLDHRFQLAMYKEKKLADYEDMKEKLGEEHAYRVQEFEKRQSAILKERQNTFQEVFEEEVKEYKKHGLKELRRRVSSQGSAKSISLEEIDLEEDASALDEFLGDEVAEETKEKAETQDSSETETNGTDGESKPAGNQVES</sequence>
<dbReference type="GO" id="GO:0005737">
    <property type="term" value="C:cytoplasm"/>
    <property type="evidence" value="ECO:0007669"/>
    <property type="project" value="InterPro"/>
</dbReference>
<evidence type="ECO:0000256" key="2">
    <source>
        <dbReference type="SAM" id="Coils"/>
    </source>
</evidence>
<feature type="compositionally biased region" description="Polar residues" evidence="3">
    <location>
        <begin position="262"/>
        <end position="273"/>
    </location>
</feature>
<dbReference type="InterPro" id="IPR007531">
    <property type="entry name" value="Dysbindin"/>
</dbReference>
<dbReference type="Proteomes" id="UP001497382">
    <property type="component" value="Unassembled WGS sequence"/>
</dbReference>
<dbReference type="EMBL" id="CAXIEN010000139">
    <property type="protein sequence ID" value="CAL1281004.1"/>
    <property type="molecule type" value="Genomic_DNA"/>
</dbReference>
<reference evidence="4 5" key="1">
    <citation type="submission" date="2024-04" db="EMBL/GenBank/DDBJ databases">
        <authorList>
            <person name="Rising A."/>
            <person name="Reimegard J."/>
            <person name="Sonavane S."/>
            <person name="Akerstrom W."/>
            <person name="Nylinder S."/>
            <person name="Hedman E."/>
            <person name="Kallberg Y."/>
        </authorList>
    </citation>
    <scope>NUCLEOTIDE SEQUENCE [LARGE SCALE GENOMIC DNA]</scope>
</reference>
<evidence type="ECO:0000256" key="3">
    <source>
        <dbReference type="SAM" id="MobiDB-lite"/>
    </source>
</evidence>
<dbReference type="PANTHER" id="PTHR16294:SF6">
    <property type="entry name" value="DYNAMIN N-TERMINAL DOMAIN-CONTAINING PROTEIN"/>
    <property type="match status" value="1"/>
</dbReference>
<feature type="compositionally biased region" description="Acidic residues" evidence="3">
    <location>
        <begin position="240"/>
        <end position="252"/>
    </location>
</feature>
<evidence type="ECO:0000256" key="1">
    <source>
        <dbReference type="ARBA" id="ARBA00008686"/>
    </source>
</evidence>
<accession>A0AAV2AAL9</accession>